<protein>
    <submittedName>
        <fullName evidence="1">DUF1643 domain-containing protein</fullName>
    </submittedName>
</protein>
<gene>
    <name evidence="1" type="ORF">PQR57_46375</name>
</gene>
<comment type="caution">
    <text evidence="1">The sequence shown here is derived from an EMBL/GenBank/DDBJ whole genome shotgun (WGS) entry which is preliminary data.</text>
</comment>
<reference evidence="1 2" key="1">
    <citation type="journal article" date="2024" name="Chem. Sci.">
        <title>Discovery of megapolipeptins by genome mining of a Burkholderiales bacteria collection.</title>
        <authorList>
            <person name="Paulo B.S."/>
            <person name="Recchia M.J.J."/>
            <person name="Lee S."/>
            <person name="Fergusson C.H."/>
            <person name="Romanowski S.B."/>
            <person name="Hernandez A."/>
            <person name="Krull N."/>
            <person name="Liu D.Y."/>
            <person name="Cavanagh H."/>
            <person name="Bos A."/>
            <person name="Gray C.A."/>
            <person name="Murphy B.T."/>
            <person name="Linington R.G."/>
            <person name="Eustaquio A.S."/>
        </authorList>
    </citation>
    <scope>NUCLEOTIDE SEQUENCE [LARGE SCALE GENOMIC DNA]</scope>
    <source>
        <strain evidence="1 2">RL17-350-BIC-A</strain>
    </source>
</reference>
<dbReference type="InterPro" id="IPR012441">
    <property type="entry name" value="DUF1643"/>
</dbReference>
<keyword evidence="2" id="KW-1185">Reference proteome</keyword>
<evidence type="ECO:0000313" key="2">
    <source>
        <dbReference type="Proteomes" id="UP001629230"/>
    </source>
</evidence>
<proteinExistence type="predicted"/>
<dbReference type="EMBL" id="JAQQEZ010000093">
    <property type="protein sequence ID" value="MFM0008314.1"/>
    <property type="molecule type" value="Genomic_DNA"/>
</dbReference>
<evidence type="ECO:0000313" key="1">
    <source>
        <dbReference type="EMBL" id="MFM0008314.1"/>
    </source>
</evidence>
<name>A0ABW9B8X2_9BURK</name>
<accession>A0ABW9B8X2</accession>
<dbReference type="Proteomes" id="UP001629230">
    <property type="component" value="Unassembled WGS sequence"/>
</dbReference>
<dbReference type="RefSeq" id="WP_408183307.1">
    <property type="nucleotide sequence ID" value="NZ_JAQQEZ010000093.1"/>
</dbReference>
<dbReference type="Pfam" id="PF07799">
    <property type="entry name" value="DUF1643"/>
    <property type="match status" value="1"/>
</dbReference>
<organism evidence="1 2">
    <name type="scientific">Paraburkholderia dipogonis</name>
    <dbReference type="NCBI Taxonomy" id="1211383"/>
    <lineage>
        <taxon>Bacteria</taxon>
        <taxon>Pseudomonadati</taxon>
        <taxon>Pseudomonadota</taxon>
        <taxon>Betaproteobacteria</taxon>
        <taxon>Burkholderiales</taxon>
        <taxon>Burkholderiaceae</taxon>
        <taxon>Paraburkholderia</taxon>
    </lineage>
</organism>
<sequence length="172" mass="18766">MSTVITPCGIYRYRLTRPAESMSPEKSNALFVMLNPSTADARLDDPTIRRCSGFAKLWDCNGLAVANLYALRSADPAALWSHPDPVGPDNDDYLWNFARECGDVICAWGSNARPEHAARVASIMLDAGARLWCLDTTKDGSPRHPLYMRNDQPIIAWSPAAVAASAENGDNA</sequence>